<name>A0A409WXU9_9AGAR</name>
<reference evidence="1 2" key="1">
    <citation type="journal article" date="2018" name="Evol. Lett.">
        <title>Horizontal gene cluster transfer increased hallucinogenic mushroom diversity.</title>
        <authorList>
            <person name="Reynolds H.T."/>
            <person name="Vijayakumar V."/>
            <person name="Gluck-Thaler E."/>
            <person name="Korotkin H.B."/>
            <person name="Matheny P.B."/>
            <person name="Slot J.C."/>
        </authorList>
    </citation>
    <scope>NUCLEOTIDE SEQUENCE [LARGE SCALE GENOMIC DNA]</scope>
    <source>
        <strain evidence="1 2">SRW20</strain>
    </source>
</reference>
<gene>
    <name evidence="1" type="ORF">CVT26_015145</name>
</gene>
<accession>A0A409WXU9</accession>
<dbReference type="OrthoDB" id="10502050at2759"/>
<protein>
    <submittedName>
        <fullName evidence="1">Uncharacterized protein</fullName>
    </submittedName>
</protein>
<dbReference type="Proteomes" id="UP000284706">
    <property type="component" value="Unassembled WGS sequence"/>
</dbReference>
<keyword evidence="2" id="KW-1185">Reference proteome</keyword>
<dbReference type="AlphaFoldDB" id="A0A409WXU9"/>
<comment type="caution">
    <text evidence="1">The sequence shown here is derived from an EMBL/GenBank/DDBJ whole genome shotgun (WGS) entry which is preliminary data.</text>
</comment>
<organism evidence="1 2">
    <name type="scientific">Gymnopilus dilepis</name>
    <dbReference type="NCBI Taxonomy" id="231916"/>
    <lineage>
        <taxon>Eukaryota</taxon>
        <taxon>Fungi</taxon>
        <taxon>Dikarya</taxon>
        <taxon>Basidiomycota</taxon>
        <taxon>Agaricomycotina</taxon>
        <taxon>Agaricomycetes</taxon>
        <taxon>Agaricomycetidae</taxon>
        <taxon>Agaricales</taxon>
        <taxon>Agaricineae</taxon>
        <taxon>Hymenogastraceae</taxon>
        <taxon>Gymnopilus</taxon>
    </lineage>
</organism>
<evidence type="ECO:0000313" key="1">
    <source>
        <dbReference type="EMBL" id="PPQ83319.1"/>
    </source>
</evidence>
<proteinExistence type="predicted"/>
<dbReference type="EMBL" id="NHYE01004633">
    <property type="protein sequence ID" value="PPQ83319.1"/>
    <property type="molecule type" value="Genomic_DNA"/>
</dbReference>
<dbReference type="InParanoid" id="A0A409WXU9"/>
<sequence>MLVVNGFFCTLVYLNNVAVELPQEGIKISQPLRTASCRIPEEDMTQAPLWPVLGYLVDFRLLSPRSLAADWAVHFFRNGVPFHSSLSGSVLTASPHLLSLSEPFLGLPPSDRTEPATLEVIVTPSDVSPISLIEADDAQAATSKHIAYFRFECAVENDGRPSTEQVPAFKSDPVNSSVTTSPIPVKSMIEEAMETKLRY</sequence>
<evidence type="ECO:0000313" key="2">
    <source>
        <dbReference type="Proteomes" id="UP000284706"/>
    </source>
</evidence>